<dbReference type="AlphaFoldDB" id="A0A7X5ZPD5"/>
<proteinExistence type="predicted"/>
<dbReference type="Proteomes" id="UP000545493">
    <property type="component" value="Unassembled WGS sequence"/>
</dbReference>
<comment type="caution">
    <text evidence="2">The sequence shown here is derived from an EMBL/GenBank/DDBJ whole genome shotgun (WGS) entry which is preliminary data.</text>
</comment>
<evidence type="ECO:0000313" key="3">
    <source>
        <dbReference type="Proteomes" id="UP000545493"/>
    </source>
</evidence>
<sequence>MNPDPKALDLLDQALQNPAHVHIGHIDVDNIRVTQPSEDAGTGKDYSLRKLRKDAPEQVKAG</sequence>
<evidence type="ECO:0000256" key="1">
    <source>
        <dbReference type="SAM" id="MobiDB-lite"/>
    </source>
</evidence>
<gene>
    <name evidence="2" type="ORF">FHU38_000961</name>
</gene>
<feature type="compositionally biased region" description="Basic and acidic residues" evidence="1">
    <location>
        <begin position="53"/>
        <end position="62"/>
    </location>
</feature>
<dbReference type="RefSeq" id="WP_167166853.1">
    <property type="nucleotide sequence ID" value="NZ_JAAOYM010000001.1"/>
</dbReference>
<dbReference type="EMBL" id="JAAOYM010000001">
    <property type="protein sequence ID" value="NIJ10617.1"/>
    <property type="molecule type" value="Genomic_DNA"/>
</dbReference>
<protein>
    <submittedName>
        <fullName evidence="2">Uncharacterized protein</fullName>
    </submittedName>
</protein>
<organism evidence="2 3">
    <name type="scientific">Saccharomonospora amisosensis</name>
    <dbReference type="NCBI Taxonomy" id="1128677"/>
    <lineage>
        <taxon>Bacteria</taxon>
        <taxon>Bacillati</taxon>
        <taxon>Actinomycetota</taxon>
        <taxon>Actinomycetes</taxon>
        <taxon>Pseudonocardiales</taxon>
        <taxon>Pseudonocardiaceae</taxon>
        <taxon>Saccharomonospora</taxon>
    </lineage>
</organism>
<evidence type="ECO:0000313" key="2">
    <source>
        <dbReference type="EMBL" id="NIJ10617.1"/>
    </source>
</evidence>
<reference evidence="2 3" key="1">
    <citation type="submission" date="2020-03" db="EMBL/GenBank/DDBJ databases">
        <title>Sequencing the genomes of 1000 actinobacteria strains.</title>
        <authorList>
            <person name="Klenk H.-P."/>
        </authorList>
    </citation>
    <scope>NUCLEOTIDE SEQUENCE [LARGE SCALE GENOMIC DNA]</scope>
    <source>
        <strain evidence="2 3">DSM 45685</strain>
    </source>
</reference>
<accession>A0A7X5ZPD5</accession>
<keyword evidence="3" id="KW-1185">Reference proteome</keyword>
<feature type="region of interest" description="Disordered" evidence="1">
    <location>
        <begin position="34"/>
        <end position="62"/>
    </location>
</feature>
<name>A0A7X5ZPD5_9PSEU</name>